<evidence type="ECO:0000313" key="1">
    <source>
        <dbReference type="EMBL" id="CDW18711.1"/>
    </source>
</evidence>
<proteinExistence type="predicted"/>
<protein>
    <submittedName>
        <fullName evidence="1">Uncharacterized protein</fullName>
    </submittedName>
</protein>
<dbReference type="AlphaFoldDB" id="A0A0K2SZQ1"/>
<sequence length="78" mass="8510">SHRTDGTDPIIVVGGTQGTRGWSLGRVTNLKHTLGCGGHIVLFGCEEGFKTILEDIVEDDEGKLGDFIRVGFFQETFQ</sequence>
<organism evidence="1">
    <name type="scientific">Lepeophtheirus salmonis</name>
    <name type="common">Salmon louse</name>
    <name type="synonym">Caligus salmonis</name>
    <dbReference type="NCBI Taxonomy" id="72036"/>
    <lineage>
        <taxon>Eukaryota</taxon>
        <taxon>Metazoa</taxon>
        <taxon>Ecdysozoa</taxon>
        <taxon>Arthropoda</taxon>
        <taxon>Crustacea</taxon>
        <taxon>Multicrustacea</taxon>
        <taxon>Hexanauplia</taxon>
        <taxon>Copepoda</taxon>
        <taxon>Siphonostomatoida</taxon>
        <taxon>Caligidae</taxon>
        <taxon>Lepeophtheirus</taxon>
    </lineage>
</organism>
<name>A0A0K2SZQ1_LEPSM</name>
<accession>A0A0K2SZQ1</accession>
<reference evidence="1" key="1">
    <citation type="submission" date="2014-05" db="EMBL/GenBank/DDBJ databases">
        <authorList>
            <person name="Chronopoulou M."/>
        </authorList>
    </citation>
    <scope>NUCLEOTIDE SEQUENCE</scope>
    <source>
        <tissue evidence="1">Whole organism</tissue>
    </source>
</reference>
<dbReference type="EMBL" id="HACA01001350">
    <property type="protein sequence ID" value="CDW18711.1"/>
    <property type="molecule type" value="Transcribed_RNA"/>
</dbReference>
<feature type="non-terminal residue" evidence="1">
    <location>
        <position position="1"/>
    </location>
</feature>